<keyword evidence="3" id="KW-1185">Reference proteome</keyword>
<comment type="caution">
    <text evidence="2">The sequence shown here is derived from an EMBL/GenBank/DDBJ whole genome shotgun (WGS) entry which is preliminary data.</text>
</comment>
<dbReference type="EMBL" id="JASNWA010000008">
    <property type="protein sequence ID" value="KAK3170648.1"/>
    <property type="molecule type" value="Genomic_DNA"/>
</dbReference>
<name>A0AAD9Z765_9LECA</name>
<accession>A0AAD9Z765</accession>
<proteinExistence type="predicted"/>
<feature type="compositionally biased region" description="Polar residues" evidence="1">
    <location>
        <begin position="158"/>
        <end position="171"/>
    </location>
</feature>
<evidence type="ECO:0000313" key="2">
    <source>
        <dbReference type="EMBL" id="KAK3170648.1"/>
    </source>
</evidence>
<dbReference type="Proteomes" id="UP001276659">
    <property type="component" value="Unassembled WGS sequence"/>
</dbReference>
<evidence type="ECO:0000313" key="3">
    <source>
        <dbReference type="Proteomes" id="UP001276659"/>
    </source>
</evidence>
<sequence>MLTCTKLGNGTTKTHLHEESVAGTRFTEGKAILDIEDGNSAAANTTTVIITECFAARSKDQPPSKPLSSSTQEHPPPFHVFVNKNPLRNNQSNLYEDSNWYHERDEVPDTWCPTQEEVDAIAHENFPGWTNEDFRKDMSKRVASPDFSDEDSDGSEVAQLSQPRSDNLNNDLQLSRAADGKSRGSARGRLISNVFADAKTAE</sequence>
<feature type="region of interest" description="Disordered" evidence="1">
    <location>
        <begin position="143"/>
        <end position="171"/>
    </location>
</feature>
<evidence type="ECO:0000256" key="1">
    <source>
        <dbReference type="SAM" id="MobiDB-lite"/>
    </source>
</evidence>
<gene>
    <name evidence="2" type="ORF">OEA41_002729</name>
</gene>
<reference evidence="2" key="1">
    <citation type="submission" date="2022-11" db="EMBL/GenBank/DDBJ databases">
        <title>Chromosomal genome sequence assembly and mating type (MAT) locus characterization of the leprose asexual lichenized fungus Lepraria neglecta (Nyl.) Erichsen.</title>
        <authorList>
            <person name="Allen J.L."/>
            <person name="Pfeffer B."/>
        </authorList>
    </citation>
    <scope>NUCLEOTIDE SEQUENCE</scope>
    <source>
        <strain evidence="2">Allen 5258</strain>
    </source>
</reference>
<dbReference type="AlphaFoldDB" id="A0AAD9Z765"/>
<organism evidence="2 3">
    <name type="scientific">Lepraria neglecta</name>
    <dbReference type="NCBI Taxonomy" id="209136"/>
    <lineage>
        <taxon>Eukaryota</taxon>
        <taxon>Fungi</taxon>
        <taxon>Dikarya</taxon>
        <taxon>Ascomycota</taxon>
        <taxon>Pezizomycotina</taxon>
        <taxon>Lecanoromycetes</taxon>
        <taxon>OSLEUM clade</taxon>
        <taxon>Lecanoromycetidae</taxon>
        <taxon>Lecanorales</taxon>
        <taxon>Lecanorineae</taxon>
        <taxon>Stereocaulaceae</taxon>
        <taxon>Lepraria</taxon>
    </lineage>
</organism>
<protein>
    <submittedName>
        <fullName evidence="2">Uncharacterized protein</fullName>
    </submittedName>
</protein>
<feature type="region of interest" description="Disordered" evidence="1">
    <location>
        <begin position="57"/>
        <end position="89"/>
    </location>
</feature>